<gene>
    <name evidence="1" type="ORF">POCTA_138.1.T0250064</name>
</gene>
<dbReference type="OrthoDB" id="298121at2759"/>
<evidence type="ECO:0000313" key="2">
    <source>
        <dbReference type="Proteomes" id="UP000683925"/>
    </source>
</evidence>
<reference evidence="1" key="1">
    <citation type="submission" date="2021-01" db="EMBL/GenBank/DDBJ databases">
        <authorList>
            <consortium name="Genoscope - CEA"/>
            <person name="William W."/>
        </authorList>
    </citation>
    <scope>NUCLEOTIDE SEQUENCE</scope>
</reference>
<comment type="caution">
    <text evidence="1">The sequence shown here is derived from an EMBL/GenBank/DDBJ whole genome shotgun (WGS) entry which is preliminary data.</text>
</comment>
<dbReference type="OMA" id="FDDYIYY"/>
<dbReference type="AlphaFoldDB" id="A0A8S1THX6"/>
<evidence type="ECO:0000313" key="1">
    <source>
        <dbReference type="EMBL" id="CAD8151377.1"/>
    </source>
</evidence>
<sequence>MGATVCKQRQDNYGQEVIQDQNDVQINNITFAKEQSSKLDRSSLKHPSLKKKIITQILEKLPDDPINLSNNQSSIFQEEKQEPTTPALPTYDVVNQNGEKQHFQNIQLIMKEVVQSIKMNSTQKLVSSQQEEVLQQFKEQTSQYSRSCKVDNRQKLLNMNLVEDNFDDYIYYDWKNSNLQLISVNDQNLLKKLSSAKPMSKQAKKNG</sequence>
<dbReference type="EMBL" id="CAJJDP010000025">
    <property type="protein sequence ID" value="CAD8151377.1"/>
    <property type="molecule type" value="Genomic_DNA"/>
</dbReference>
<dbReference type="Proteomes" id="UP000683925">
    <property type="component" value="Unassembled WGS sequence"/>
</dbReference>
<accession>A0A8S1THX6</accession>
<name>A0A8S1THX6_PAROT</name>
<keyword evidence="2" id="KW-1185">Reference proteome</keyword>
<organism evidence="1 2">
    <name type="scientific">Paramecium octaurelia</name>
    <dbReference type="NCBI Taxonomy" id="43137"/>
    <lineage>
        <taxon>Eukaryota</taxon>
        <taxon>Sar</taxon>
        <taxon>Alveolata</taxon>
        <taxon>Ciliophora</taxon>
        <taxon>Intramacronucleata</taxon>
        <taxon>Oligohymenophorea</taxon>
        <taxon>Peniculida</taxon>
        <taxon>Parameciidae</taxon>
        <taxon>Paramecium</taxon>
    </lineage>
</organism>
<protein>
    <submittedName>
        <fullName evidence="1">Uncharacterized protein</fullName>
    </submittedName>
</protein>
<proteinExistence type="predicted"/>